<dbReference type="Proteomes" id="UP000655225">
    <property type="component" value="Unassembled WGS sequence"/>
</dbReference>
<keyword evidence="3" id="KW-1185">Reference proteome</keyword>
<keyword evidence="1" id="KW-0472">Membrane</keyword>
<evidence type="ECO:0000313" key="3">
    <source>
        <dbReference type="Proteomes" id="UP000655225"/>
    </source>
</evidence>
<evidence type="ECO:0000256" key="1">
    <source>
        <dbReference type="SAM" id="Phobius"/>
    </source>
</evidence>
<dbReference type="Gene3D" id="3.40.50.720">
    <property type="entry name" value="NAD(P)-binding Rossmann-like Domain"/>
    <property type="match status" value="1"/>
</dbReference>
<gene>
    <name evidence="2" type="ORF">HHK36_010677</name>
</gene>
<proteinExistence type="predicted"/>
<dbReference type="InterPro" id="IPR035985">
    <property type="entry name" value="Ubiquitin-activating_enz"/>
</dbReference>
<dbReference type="GO" id="GO:0008641">
    <property type="term" value="F:ubiquitin-like modifier activating enzyme activity"/>
    <property type="evidence" value="ECO:0007669"/>
    <property type="project" value="InterPro"/>
</dbReference>
<sequence>MTVLGLGLGLAFSILAPIVLGFLFEKSFNLNFLNISLLLIFSMGFGRVISSFLQYMLPRKRTDGGEIVGEDSHNTEPLLKKRRINCLISCAATTGAAATMGNSNSSNNNINHSSSGVVKPPIIGLDDRNPTDIDEDLHSRQLAVYGRETMRKLFASNILISGMQGLGAEIGAYMYDRSFVVLVIAHEFDDG</sequence>
<accession>A0A834Z8Y9</accession>
<keyword evidence="1" id="KW-1133">Transmembrane helix</keyword>
<protein>
    <submittedName>
        <fullName evidence="2">Uncharacterized protein</fullName>
    </submittedName>
</protein>
<name>A0A834Z8Y9_TETSI</name>
<dbReference type="EMBL" id="JABCRI010000007">
    <property type="protein sequence ID" value="KAF8402590.1"/>
    <property type="molecule type" value="Genomic_DNA"/>
</dbReference>
<dbReference type="SUPFAM" id="SSF69572">
    <property type="entry name" value="Activating enzymes of the ubiquitin-like proteins"/>
    <property type="match status" value="1"/>
</dbReference>
<keyword evidence="1" id="KW-0812">Transmembrane</keyword>
<evidence type="ECO:0000313" key="2">
    <source>
        <dbReference type="EMBL" id="KAF8402590.1"/>
    </source>
</evidence>
<comment type="caution">
    <text evidence="2">The sequence shown here is derived from an EMBL/GenBank/DDBJ whole genome shotgun (WGS) entry which is preliminary data.</text>
</comment>
<dbReference type="OrthoDB" id="10252231at2759"/>
<reference evidence="2 3" key="1">
    <citation type="submission" date="2020-04" db="EMBL/GenBank/DDBJ databases">
        <title>Plant Genome Project.</title>
        <authorList>
            <person name="Zhang R.-G."/>
        </authorList>
    </citation>
    <scope>NUCLEOTIDE SEQUENCE [LARGE SCALE GENOMIC DNA]</scope>
    <source>
        <strain evidence="2">YNK0</strain>
        <tissue evidence="2">Leaf</tissue>
    </source>
</reference>
<feature type="transmembrane region" description="Helical" evidence="1">
    <location>
        <begin position="31"/>
        <end position="53"/>
    </location>
</feature>
<organism evidence="2 3">
    <name type="scientific">Tetracentron sinense</name>
    <name type="common">Spur-leaf</name>
    <dbReference type="NCBI Taxonomy" id="13715"/>
    <lineage>
        <taxon>Eukaryota</taxon>
        <taxon>Viridiplantae</taxon>
        <taxon>Streptophyta</taxon>
        <taxon>Embryophyta</taxon>
        <taxon>Tracheophyta</taxon>
        <taxon>Spermatophyta</taxon>
        <taxon>Magnoliopsida</taxon>
        <taxon>Trochodendrales</taxon>
        <taxon>Trochodendraceae</taxon>
        <taxon>Tetracentron</taxon>
    </lineage>
</organism>
<dbReference type="AlphaFoldDB" id="A0A834Z8Y9"/>